<keyword evidence="2" id="KW-1185">Reference proteome</keyword>
<dbReference type="RefSeq" id="WP_209996412.1">
    <property type="nucleotide sequence ID" value="NZ_BAAAJY010000007.1"/>
</dbReference>
<evidence type="ECO:0000313" key="1">
    <source>
        <dbReference type="EMBL" id="MBP2385562.1"/>
    </source>
</evidence>
<proteinExistence type="predicted"/>
<comment type="caution">
    <text evidence="1">The sequence shown here is derived from an EMBL/GenBank/DDBJ whole genome shotgun (WGS) entry which is preliminary data.</text>
</comment>
<organism evidence="1 2">
    <name type="scientific">Paeniglutamicibacter kerguelensis</name>
    <dbReference type="NCBI Taxonomy" id="254788"/>
    <lineage>
        <taxon>Bacteria</taxon>
        <taxon>Bacillati</taxon>
        <taxon>Actinomycetota</taxon>
        <taxon>Actinomycetes</taxon>
        <taxon>Micrococcales</taxon>
        <taxon>Micrococcaceae</taxon>
        <taxon>Paeniglutamicibacter</taxon>
    </lineage>
</organism>
<dbReference type="EMBL" id="JAGIOF010000001">
    <property type="protein sequence ID" value="MBP2385562.1"/>
    <property type="molecule type" value="Genomic_DNA"/>
</dbReference>
<sequence>MASSDFTSSRDSSEHDVLVWRYVENMSDQEILSIMVHAETKVESIAHGRLLVGRPIATEVRNRLVQSAILREINLRAS</sequence>
<gene>
    <name evidence="1" type="ORF">JOF47_001073</name>
</gene>
<name>A0ABS4XAR5_9MICC</name>
<evidence type="ECO:0000313" key="2">
    <source>
        <dbReference type="Proteomes" id="UP001296993"/>
    </source>
</evidence>
<protein>
    <submittedName>
        <fullName evidence="1">Uncharacterized protein</fullName>
    </submittedName>
</protein>
<accession>A0ABS4XAR5</accession>
<reference evidence="1 2" key="1">
    <citation type="submission" date="2021-03" db="EMBL/GenBank/DDBJ databases">
        <title>Sequencing the genomes of 1000 actinobacteria strains.</title>
        <authorList>
            <person name="Klenk H.-P."/>
        </authorList>
    </citation>
    <scope>NUCLEOTIDE SEQUENCE [LARGE SCALE GENOMIC DNA]</scope>
    <source>
        <strain evidence="1 2">DSM 15797</strain>
    </source>
</reference>
<dbReference type="Proteomes" id="UP001296993">
    <property type="component" value="Unassembled WGS sequence"/>
</dbReference>